<dbReference type="Gene3D" id="3.40.50.300">
    <property type="entry name" value="P-loop containing nucleotide triphosphate hydrolases"/>
    <property type="match status" value="1"/>
</dbReference>
<dbReference type="PROSITE" id="PS50893">
    <property type="entry name" value="ABC_TRANSPORTER_2"/>
    <property type="match status" value="1"/>
</dbReference>
<dbReference type="PANTHER" id="PTHR42781">
    <property type="entry name" value="SPERMIDINE/PUTRESCINE IMPORT ATP-BINDING PROTEIN POTA"/>
    <property type="match status" value="1"/>
</dbReference>
<evidence type="ECO:0000256" key="3">
    <source>
        <dbReference type="ARBA" id="ARBA00022496"/>
    </source>
</evidence>
<organism evidence="10 11">
    <name type="scientific">Rhodothalassium salexigens DSM 2132</name>
    <dbReference type="NCBI Taxonomy" id="1188247"/>
    <lineage>
        <taxon>Bacteria</taxon>
        <taxon>Pseudomonadati</taxon>
        <taxon>Pseudomonadota</taxon>
        <taxon>Alphaproteobacteria</taxon>
        <taxon>Rhodothalassiales</taxon>
        <taxon>Rhodothalassiaceae</taxon>
        <taxon>Rhodothalassium</taxon>
    </lineage>
</organism>
<dbReference type="GO" id="GO:0016887">
    <property type="term" value="F:ATP hydrolysis activity"/>
    <property type="evidence" value="ECO:0007669"/>
    <property type="project" value="InterPro"/>
</dbReference>
<dbReference type="PROSITE" id="PS00211">
    <property type="entry name" value="ABC_TRANSPORTER_1"/>
    <property type="match status" value="1"/>
</dbReference>
<evidence type="ECO:0000313" key="10">
    <source>
        <dbReference type="EMBL" id="TCP38505.1"/>
    </source>
</evidence>
<keyword evidence="1" id="KW-0813">Transport</keyword>
<dbReference type="SUPFAM" id="SSF50331">
    <property type="entry name" value="MOP-like"/>
    <property type="match status" value="1"/>
</dbReference>
<dbReference type="InterPro" id="IPR015853">
    <property type="entry name" value="ABC_transpr_FbpC"/>
</dbReference>
<evidence type="ECO:0000259" key="9">
    <source>
        <dbReference type="PROSITE" id="PS50893"/>
    </source>
</evidence>
<evidence type="ECO:0000256" key="6">
    <source>
        <dbReference type="ARBA" id="ARBA00023004"/>
    </source>
</evidence>
<gene>
    <name evidence="10" type="ORF">EV659_101409</name>
</gene>
<dbReference type="EMBL" id="SLXO01000001">
    <property type="protein sequence ID" value="TCP38505.1"/>
    <property type="molecule type" value="Genomic_DNA"/>
</dbReference>
<dbReference type="RefSeq" id="WP_132706975.1">
    <property type="nucleotide sequence ID" value="NZ_JACIGF010000001.1"/>
</dbReference>
<keyword evidence="5 10" id="KW-0067">ATP-binding</keyword>
<keyword evidence="7" id="KW-0406">Ion transport</keyword>
<dbReference type="Pfam" id="PF00005">
    <property type="entry name" value="ABC_tran"/>
    <property type="match status" value="1"/>
</dbReference>
<dbReference type="SUPFAM" id="SSF52540">
    <property type="entry name" value="P-loop containing nucleoside triphosphate hydrolases"/>
    <property type="match status" value="1"/>
</dbReference>
<name>A0A4R2PW85_RHOSA</name>
<dbReference type="GO" id="GO:0016020">
    <property type="term" value="C:membrane"/>
    <property type="evidence" value="ECO:0007669"/>
    <property type="project" value="InterPro"/>
</dbReference>
<dbReference type="CDD" id="cd03259">
    <property type="entry name" value="ABC_Carb_Solutes_like"/>
    <property type="match status" value="1"/>
</dbReference>
<evidence type="ECO:0000256" key="4">
    <source>
        <dbReference type="ARBA" id="ARBA00022741"/>
    </source>
</evidence>
<evidence type="ECO:0000256" key="1">
    <source>
        <dbReference type="ARBA" id="ARBA00022448"/>
    </source>
</evidence>
<dbReference type="InParanoid" id="A0A4R2PW85"/>
<evidence type="ECO:0000256" key="7">
    <source>
        <dbReference type="ARBA" id="ARBA00023065"/>
    </source>
</evidence>
<evidence type="ECO:0000256" key="5">
    <source>
        <dbReference type="ARBA" id="ARBA00022840"/>
    </source>
</evidence>
<dbReference type="InterPro" id="IPR017871">
    <property type="entry name" value="ABC_transporter-like_CS"/>
</dbReference>
<protein>
    <submittedName>
        <fullName evidence="10">Iron(III) transport system ATP-binding protein</fullName>
    </submittedName>
</protein>
<evidence type="ECO:0000256" key="8">
    <source>
        <dbReference type="ARBA" id="ARBA00023136"/>
    </source>
</evidence>
<dbReference type="Proteomes" id="UP000295399">
    <property type="component" value="Unassembled WGS sequence"/>
</dbReference>
<dbReference type="FunFam" id="3.40.50.300:FF:000425">
    <property type="entry name" value="Probable ABC transporter, ATP-binding subunit"/>
    <property type="match status" value="1"/>
</dbReference>
<keyword evidence="3" id="KW-0410">Iron transport</keyword>
<keyword evidence="8" id="KW-0472">Membrane</keyword>
<dbReference type="PANTHER" id="PTHR42781:SF4">
    <property type="entry name" value="SPERMIDINE_PUTRESCINE IMPORT ATP-BINDING PROTEIN POTA"/>
    <property type="match status" value="1"/>
</dbReference>
<dbReference type="GO" id="GO:0015697">
    <property type="term" value="P:quaternary ammonium group transport"/>
    <property type="evidence" value="ECO:0007669"/>
    <property type="project" value="UniProtKB-ARBA"/>
</dbReference>
<dbReference type="OrthoDB" id="9802264at2"/>
<keyword evidence="2" id="KW-1003">Cell membrane</keyword>
<dbReference type="AlphaFoldDB" id="A0A4R2PW85"/>
<evidence type="ECO:0000313" key="11">
    <source>
        <dbReference type="Proteomes" id="UP000295399"/>
    </source>
</evidence>
<dbReference type="GO" id="GO:0015408">
    <property type="term" value="F:ABC-type ferric iron transporter activity"/>
    <property type="evidence" value="ECO:0007669"/>
    <property type="project" value="InterPro"/>
</dbReference>
<reference evidence="10 11" key="1">
    <citation type="submission" date="2019-03" db="EMBL/GenBank/DDBJ databases">
        <title>Genomic Encyclopedia of Type Strains, Phase IV (KMG-IV): sequencing the most valuable type-strain genomes for metagenomic binning, comparative biology and taxonomic classification.</title>
        <authorList>
            <person name="Goeker M."/>
        </authorList>
    </citation>
    <scope>NUCLEOTIDE SEQUENCE [LARGE SCALE GENOMIC DNA]</scope>
    <source>
        <strain evidence="10 11">DSM 2132</strain>
    </source>
</reference>
<dbReference type="InterPro" id="IPR003593">
    <property type="entry name" value="AAA+_ATPase"/>
</dbReference>
<proteinExistence type="predicted"/>
<dbReference type="InterPro" id="IPR008995">
    <property type="entry name" value="Mo/tungstate-bd_C_term_dom"/>
</dbReference>
<dbReference type="GO" id="GO:0005524">
    <property type="term" value="F:ATP binding"/>
    <property type="evidence" value="ECO:0007669"/>
    <property type="project" value="UniProtKB-KW"/>
</dbReference>
<keyword evidence="11" id="KW-1185">Reference proteome</keyword>
<dbReference type="SMART" id="SM00382">
    <property type="entry name" value="AAA"/>
    <property type="match status" value="1"/>
</dbReference>
<dbReference type="InterPro" id="IPR050093">
    <property type="entry name" value="ABC_SmlMolc_Importer"/>
</dbReference>
<keyword evidence="4" id="KW-0547">Nucleotide-binding</keyword>
<evidence type="ECO:0000256" key="2">
    <source>
        <dbReference type="ARBA" id="ARBA00022475"/>
    </source>
</evidence>
<feature type="domain" description="ABC transporter" evidence="9">
    <location>
        <begin position="33"/>
        <end position="269"/>
    </location>
</feature>
<dbReference type="InterPro" id="IPR027417">
    <property type="entry name" value="P-loop_NTPase"/>
</dbReference>
<accession>A0A4R2PW85</accession>
<keyword evidence="6" id="KW-0408">Iron</keyword>
<comment type="caution">
    <text evidence="10">The sequence shown here is derived from an EMBL/GenBank/DDBJ whole genome shotgun (WGS) entry which is preliminary data.</text>
</comment>
<sequence length="396" mass="41078">MIAADALNGRPGFVSDDAAGAAARPAPKPAAGLALDDVALSYTRGGPSAVAGVTLDVGEGEVVCLLGPSGCGKTSCLRLAAGLERPDRGRVLVGGRVVADAASGRFVAPEKRRVGLVLQDFALFPHLTVAGNLAFGIAHLPADDRRARVAALLDQVALAHKAQAFPHELSGGEQQRVALARALAPEPDVMLMDEPFSSLDVTLRAEVRAATLAVLARRRVPTLIVTHDPEEAMALADRLVVMRAGRVVQSGTPEAVYFQPADAFVMTFLGRTNTLICPVENGAARTPFGAVALPPAMAAGAPPTRCRVMIRGGDLRPAPADASHSDLAGRGVPARVRDVRLVGPVQQVTLALPEGAGDAMMEVDRRLGVRPGETLGVIAEPGSLRCFPMDETGEPA</sequence>
<dbReference type="InterPro" id="IPR003439">
    <property type="entry name" value="ABC_transporter-like_ATP-bd"/>
</dbReference>